<name>A0A1I7ZID9_9BILA</name>
<feature type="compositionally biased region" description="Basic and acidic residues" evidence="1">
    <location>
        <begin position="92"/>
        <end position="106"/>
    </location>
</feature>
<feature type="region of interest" description="Disordered" evidence="1">
    <location>
        <begin position="1"/>
        <end position="118"/>
    </location>
</feature>
<feature type="compositionally biased region" description="Basic and acidic residues" evidence="1">
    <location>
        <begin position="12"/>
        <end position="22"/>
    </location>
</feature>
<accession>A0A1I7ZID9</accession>
<proteinExistence type="predicted"/>
<feature type="compositionally biased region" description="Polar residues" evidence="1">
    <location>
        <begin position="63"/>
        <end position="84"/>
    </location>
</feature>
<feature type="compositionally biased region" description="Basic and acidic residues" evidence="1">
    <location>
        <begin position="50"/>
        <end position="62"/>
    </location>
</feature>
<evidence type="ECO:0000256" key="1">
    <source>
        <dbReference type="SAM" id="MobiDB-lite"/>
    </source>
</evidence>
<evidence type="ECO:0000313" key="3">
    <source>
        <dbReference type="WBParaSite" id="L893_g26690.t1"/>
    </source>
</evidence>
<evidence type="ECO:0000313" key="2">
    <source>
        <dbReference type="Proteomes" id="UP000095287"/>
    </source>
</evidence>
<sequence>MCIRKPRVKAASKREPNEDKLASSKATTPNSVIAPNVTPNSAKDASAKSGPKETKDVKKSDKVLSTMTQPRCPTNTENQTAQKSARQKSHNSVKEKEKDKSQEKMSPENTLKEVPNQMPELELQIDAAAKDPIFTNEQLL</sequence>
<reference evidence="3" key="1">
    <citation type="submission" date="2016-11" db="UniProtKB">
        <authorList>
            <consortium name="WormBaseParasite"/>
        </authorList>
    </citation>
    <scope>IDENTIFICATION</scope>
</reference>
<feature type="compositionally biased region" description="Polar residues" evidence="1">
    <location>
        <begin position="24"/>
        <end position="43"/>
    </location>
</feature>
<feature type="compositionally biased region" description="Basic residues" evidence="1">
    <location>
        <begin position="1"/>
        <end position="11"/>
    </location>
</feature>
<dbReference type="Proteomes" id="UP000095287">
    <property type="component" value="Unplaced"/>
</dbReference>
<dbReference type="AlphaFoldDB" id="A0A1I7ZID9"/>
<keyword evidence="2" id="KW-1185">Reference proteome</keyword>
<organism evidence="2 3">
    <name type="scientific">Steinernema glaseri</name>
    <dbReference type="NCBI Taxonomy" id="37863"/>
    <lineage>
        <taxon>Eukaryota</taxon>
        <taxon>Metazoa</taxon>
        <taxon>Ecdysozoa</taxon>
        <taxon>Nematoda</taxon>
        <taxon>Chromadorea</taxon>
        <taxon>Rhabditida</taxon>
        <taxon>Tylenchina</taxon>
        <taxon>Panagrolaimomorpha</taxon>
        <taxon>Strongyloidoidea</taxon>
        <taxon>Steinernematidae</taxon>
        <taxon>Steinernema</taxon>
    </lineage>
</organism>
<protein>
    <submittedName>
        <fullName evidence="3">Ovule protein</fullName>
    </submittedName>
</protein>
<dbReference type="WBParaSite" id="L893_g26690.t1">
    <property type="protein sequence ID" value="L893_g26690.t1"/>
    <property type="gene ID" value="L893_g26690"/>
</dbReference>